<organism evidence="4 5">
    <name type="scientific">Microthlaspi erraticum</name>
    <dbReference type="NCBI Taxonomy" id="1685480"/>
    <lineage>
        <taxon>Eukaryota</taxon>
        <taxon>Viridiplantae</taxon>
        <taxon>Streptophyta</taxon>
        <taxon>Embryophyta</taxon>
        <taxon>Tracheophyta</taxon>
        <taxon>Spermatophyta</taxon>
        <taxon>Magnoliopsida</taxon>
        <taxon>eudicotyledons</taxon>
        <taxon>Gunneridae</taxon>
        <taxon>Pentapetalae</taxon>
        <taxon>rosids</taxon>
        <taxon>malvids</taxon>
        <taxon>Brassicales</taxon>
        <taxon>Brassicaceae</taxon>
        <taxon>Coluteocarpeae</taxon>
        <taxon>Microthlaspi</taxon>
    </lineage>
</organism>
<dbReference type="PANTHER" id="PTHR47293">
    <property type="entry name" value="JACALIN-RELATED LECTIN 3"/>
    <property type="match status" value="1"/>
</dbReference>
<dbReference type="InterPro" id="IPR033734">
    <property type="entry name" value="Jacalin-like_lectin_dom_plant"/>
</dbReference>
<gene>
    <name evidence="4" type="ORF">MERR_LOCUS16927</name>
</gene>
<dbReference type="OrthoDB" id="4325201at2759"/>
<dbReference type="CDD" id="cd09612">
    <property type="entry name" value="Jacalin"/>
    <property type="match status" value="2"/>
</dbReference>
<evidence type="ECO:0000313" key="5">
    <source>
        <dbReference type="Proteomes" id="UP000467841"/>
    </source>
</evidence>
<dbReference type="FunFam" id="2.100.10.30:FF:000001">
    <property type="entry name" value="Jacalin-related lectin 33"/>
    <property type="match status" value="2"/>
</dbReference>
<evidence type="ECO:0000313" key="4">
    <source>
        <dbReference type="EMBL" id="CAA7029692.1"/>
    </source>
</evidence>
<reference evidence="4" key="1">
    <citation type="submission" date="2020-01" db="EMBL/GenBank/DDBJ databases">
        <authorList>
            <person name="Mishra B."/>
        </authorList>
    </citation>
    <scope>NUCLEOTIDE SEQUENCE [LARGE SCALE GENOMIC DNA]</scope>
</reference>
<protein>
    <recommendedName>
        <fullName evidence="3">Jacalin-type lectin domain-containing protein</fullName>
    </recommendedName>
</protein>
<dbReference type="SUPFAM" id="SSF51101">
    <property type="entry name" value="Mannose-binding lectins"/>
    <property type="match status" value="3"/>
</dbReference>
<keyword evidence="5" id="KW-1185">Reference proteome</keyword>
<dbReference type="Pfam" id="PF01419">
    <property type="entry name" value="Jacalin"/>
    <property type="match status" value="2"/>
</dbReference>
<evidence type="ECO:0000256" key="1">
    <source>
        <dbReference type="ARBA" id="ARBA00006568"/>
    </source>
</evidence>
<dbReference type="GO" id="GO:0030246">
    <property type="term" value="F:carbohydrate binding"/>
    <property type="evidence" value="ECO:0007669"/>
    <property type="project" value="UniProtKB-KW"/>
</dbReference>
<evidence type="ECO:0000259" key="3">
    <source>
        <dbReference type="PROSITE" id="PS51752"/>
    </source>
</evidence>
<feature type="domain" description="Jacalin-type lectin" evidence="3">
    <location>
        <begin position="149"/>
        <end position="291"/>
    </location>
</feature>
<dbReference type="InterPro" id="IPR001229">
    <property type="entry name" value="Jacalin-like_lectin_dom"/>
</dbReference>
<name>A0A6D2IW49_9BRAS</name>
<dbReference type="PROSITE" id="PS51752">
    <property type="entry name" value="JACALIN_LECTIN"/>
    <property type="match status" value="3"/>
</dbReference>
<proteinExistence type="inferred from homology"/>
<dbReference type="EMBL" id="CACVBM020001085">
    <property type="protein sequence ID" value="CAA7029692.1"/>
    <property type="molecule type" value="Genomic_DNA"/>
</dbReference>
<comment type="caution">
    <text evidence="4">The sequence shown here is derived from an EMBL/GenBank/DDBJ whole genome shotgun (WGS) entry which is preliminary data.</text>
</comment>
<accession>A0A6D2IW49</accession>
<dbReference type="InterPro" id="IPR036404">
    <property type="entry name" value="Jacalin-like_lectin_dom_sf"/>
</dbReference>
<dbReference type="PANTHER" id="PTHR47293:SF73">
    <property type="entry name" value="JACALIN-RELATED LECTIN 46-RELATED"/>
    <property type="match status" value="1"/>
</dbReference>
<sequence>MVERLKAIGYNQGFAWDDGSDHEGISKIYVRGGLIGIQTIQCEYVKTGQLKHGDLFGVWNDGFTQTFEIDHFNNEHLESVEGYYNNDPYTIQAVQFKTNFKVSELIGYKKGIKFSLSVKGKMIIGFYGCKYYPQNVPSSLGAYVTFIPPSRLEAKGGESGDKWDDGADHEGITKIHLRGGYEGIQYIKFDYIKSGQPKVGSIHGLSGRGFPHTFEIDHLNGEHLVSVEGYYDDESGVIQALQFRTNIKASELLGYEKGKKFSLAHKGKKIIGFHGYADNVTFDYDNGHIIVKRQHGWPLDRRSLEEEFELDYPNEFITSVDGTFKAVDSTFKGSTTPRMSITSLVFRTSKGRTSKTFGSVSGTKFVLESKGCALVGFHGWIHRNFLGAIGAYFSPLPPPSTVEKLEAQGCNNQGASWMMVFTMVLERYMLDKGDMESRSSSLCMTRTTRWLLEMIMETKHHLKSKR</sequence>
<feature type="domain" description="Jacalin-type lectin" evidence="3">
    <location>
        <begin position="2"/>
        <end position="146"/>
    </location>
</feature>
<comment type="similarity">
    <text evidence="1">Belongs to the jacalin lectin family.</text>
</comment>
<dbReference type="Gene3D" id="2.100.10.30">
    <property type="entry name" value="Jacalin-like lectin domain"/>
    <property type="match status" value="3"/>
</dbReference>
<dbReference type="AlphaFoldDB" id="A0A6D2IW49"/>
<feature type="domain" description="Jacalin-type lectin" evidence="3">
    <location>
        <begin position="306"/>
        <end position="395"/>
    </location>
</feature>
<dbReference type="SMART" id="SM00915">
    <property type="entry name" value="Jacalin"/>
    <property type="match status" value="3"/>
</dbReference>
<keyword evidence="2" id="KW-0430">Lectin</keyword>
<evidence type="ECO:0000256" key="2">
    <source>
        <dbReference type="ARBA" id="ARBA00022734"/>
    </source>
</evidence>
<dbReference type="Proteomes" id="UP000467841">
    <property type="component" value="Unassembled WGS sequence"/>
</dbReference>